<dbReference type="EMBL" id="CAKLPY010000001">
    <property type="protein sequence ID" value="CAH0994362.1"/>
    <property type="molecule type" value="Genomic_DNA"/>
</dbReference>
<sequence>MISKILQINLFAIFFLFLSTTGFSQKNDSLKYKTTVSGAFTATNNGISVIPTFMLGKPATIFDLTIRKKRFSFEPQFRFAIQDFKPWSFIFWLRYKLVDNKKLKIGVGAHPSTVFGNTAATVNGVAKDLITVRRFWASEISPTYLLSKNVSVGIYYLYSRGLADATKNTNFVALSGNFSNIKIANDISLRVSPQIYYLQMDTNHGYYVTSAFTLTKKKLPLAIQSIVNKKIQSTIPSKDFVWNVSLIYSY</sequence>
<proteinExistence type="predicted"/>
<organism evidence="1 2">
    <name type="scientific">Emticicia aquatica</name>
    <dbReference type="NCBI Taxonomy" id="1681835"/>
    <lineage>
        <taxon>Bacteria</taxon>
        <taxon>Pseudomonadati</taxon>
        <taxon>Bacteroidota</taxon>
        <taxon>Cytophagia</taxon>
        <taxon>Cytophagales</taxon>
        <taxon>Leadbetterellaceae</taxon>
        <taxon>Emticicia</taxon>
    </lineage>
</organism>
<name>A0ABN8ENC4_9BACT</name>
<keyword evidence="2" id="KW-1185">Reference proteome</keyword>
<evidence type="ECO:0000313" key="1">
    <source>
        <dbReference type="EMBL" id="CAH0994362.1"/>
    </source>
</evidence>
<evidence type="ECO:0000313" key="2">
    <source>
        <dbReference type="Proteomes" id="UP000837932"/>
    </source>
</evidence>
<evidence type="ECO:0008006" key="3">
    <source>
        <dbReference type="Google" id="ProtNLM"/>
    </source>
</evidence>
<comment type="caution">
    <text evidence="1">The sequence shown here is derived from an EMBL/GenBank/DDBJ whole genome shotgun (WGS) entry which is preliminary data.</text>
</comment>
<accession>A0ABN8ENC4</accession>
<gene>
    <name evidence="1" type="ORF">EMA8858_00471</name>
</gene>
<dbReference type="Proteomes" id="UP000837932">
    <property type="component" value="Unassembled WGS sequence"/>
</dbReference>
<protein>
    <recommendedName>
        <fullName evidence="3">Outer membrane protein</fullName>
    </recommendedName>
</protein>
<reference evidence="1" key="1">
    <citation type="submission" date="2021-12" db="EMBL/GenBank/DDBJ databases">
        <authorList>
            <person name="Rodrigo-Torres L."/>
            <person name="Arahal R. D."/>
            <person name="Lucena T."/>
        </authorList>
    </citation>
    <scope>NUCLEOTIDE SEQUENCE</scope>
    <source>
        <strain evidence="1">CECT 8858</strain>
    </source>
</reference>